<evidence type="ECO:0000256" key="1">
    <source>
        <dbReference type="ARBA" id="ARBA00022491"/>
    </source>
</evidence>
<evidence type="ECO:0000259" key="6">
    <source>
        <dbReference type="PROSITE" id="PS50932"/>
    </source>
</evidence>
<dbReference type="InterPro" id="IPR046335">
    <property type="entry name" value="LacI/GalR-like_sensor"/>
</dbReference>
<evidence type="ECO:0000313" key="8">
    <source>
        <dbReference type="Proteomes" id="UP000001702"/>
    </source>
</evidence>
<evidence type="ECO:0000313" key="7">
    <source>
        <dbReference type="EMBL" id="ADD75169.1"/>
    </source>
</evidence>
<dbReference type="CDD" id="cd06275">
    <property type="entry name" value="PBP1_PurR"/>
    <property type="match status" value="1"/>
</dbReference>
<name>D4GFQ5_PANAM</name>
<dbReference type="eggNOG" id="COG1609">
    <property type="taxonomic scope" value="Bacteria"/>
</dbReference>
<organism evidence="7 8">
    <name type="scientific">Pantoea ananatis (strain LMG 20103)</name>
    <dbReference type="NCBI Taxonomy" id="706191"/>
    <lineage>
        <taxon>Bacteria</taxon>
        <taxon>Pseudomonadati</taxon>
        <taxon>Pseudomonadota</taxon>
        <taxon>Gammaproteobacteria</taxon>
        <taxon>Enterobacterales</taxon>
        <taxon>Erwiniaceae</taxon>
        <taxon>Pantoea</taxon>
    </lineage>
</organism>
<dbReference type="SMR" id="D4GFQ5"/>
<dbReference type="FunFam" id="1.10.260.40:FF:000002">
    <property type="entry name" value="HTH-type transcriptional repressor PurR"/>
    <property type="match status" value="1"/>
</dbReference>
<evidence type="ECO:0000256" key="3">
    <source>
        <dbReference type="ARBA" id="ARBA00023125"/>
    </source>
</evidence>
<feature type="domain" description="HTH lacI-type" evidence="6">
    <location>
        <begin position="24"/>
        <end position="78"/>
    </location>
</feature>
<dbReference type="CDD" id="cd01392">
    <property type="entry name" value="HTH_LacI"/>
    <property type="match status" value="1"/>
</dbReference>
<evidence type="ECO:0000256" key="5">
    <source>
        <dbReference type="ARBA" id="ARBA00044140"/>
    </source>
</evidence>
<dbReference type="InterPro" id="IPR028082">
    <property type="entry name" value="Peripla_BP_I"/>
</dbReference>
<keyword evidence="1" id="KW-0678">Repressor</keyword>
<dbReference type="InterPro" id="IPR000843">
    <property type="entry name" value="HTH_LacI"/>
</dbReference>
<dbReference type="STRING" id="706191.PANA_0002"/>
<dbReference type="InterPro" id="IPR057343">
    <property type="entry name" value="PurR_sensor_dom"/>
</dbReference>
<dbReference type="SUPFAM" id="SSF47413">
    <property type="entry name" value="lambda repressor-like DNA-binding domains"/>
    <property type="match status" value="1"/>
</dbReference>
<dbReference type="SMART" id="SM00354">
    <property type="entry name" value="HTH_LACI"/>
    <property type="match status" value="1"/>
</dbReference>
<reference evidence="7 8" key="1">
    <citation type="journal article" date="2010" name="J. Bacteriol.">
        <title>Genome sequence of Pantoea ananatis LMG20103, the causative agent of Eucalyptus blight and dieback.</title>
        <authorList>
            <person name="De Maayer P."/>
            <person name="Chan W.Y."/>
            <person name="Venter S.N."/>
            <person name="Toth I.K."/>
            <person name="Birch P.R."/>
            <person name="Joubert F."/>
            <person name="Coutinho T.A."/>
        </authorList>
    </citation>
    <scope>NUCLEOTIDE SEQUENCE [LARGE SCALE GENOMIC DNA]</scope>
    <source>
        <strain evidence="7 8">LMG 20103</strain>
    </source>
</reference>
<dbReference type="InterPro" id="IPR010982">
    <property type="entry name" value="Lambda_DNA-bd_dom_sf"/>
</dbReference>
<dbReference type="PANTHER" id="PTHR30146">
    <property type="entry name" value="LACI-RELATED TRANSCRIPTIONAL REPRESSOR"/>
    <property type="match status" value="1"/>
</dbReference>
<dbReference type="HOGENOM" id="CLU_037628_6_2_6"/>
<dbReference type="Pfam" id="PF13377">
    <property type="entry name" value="Peripla_BP_3"/>
    <property type="match status" value="1"/>
</dbReference>
<proteinExistence type="predicted"/>
<gene>
    <name evidence="7" type="primary">rbsR</name>
    <name evidence="7" type="ordered locus">PANA_0002</name>
</gene>
<dbReference type="Proteomes" id="UP000001702">
    <property type="component" value="Chromosome"/>
</dbReference>
<dbReference type="PRINTS" id="PR00036">
    <property type="entry name" value="HTHLACI"/>
</dbReference>
<dbReference type="Gene3D" id="3.40.50.2300">
    <property type="match status" value="2"/>
</dbReference>
<evidence type="ECO:0000256" key="4">
    <source>
        <dbReference type="ARBA" id="ARBA00023163"/>
    </source>
</evidence>
<dbReference type="AlphaFoldDB" id="D4GFQ5"/>
<keyword evidence="2" id="KW-0805">Transcription regulation</keyword>
<dbReference type="GO" id="GO:0000976">
    <property type="term" value="F:transcription cis-regulatory region binding"/>
    <property type="evidence" value="ECO:0007669"/>
    <property type="project" value="TreeGrafter"/>
</dbReference>
<accession>D4GFQ5</accession>
<dbReference type="PROSITE" id="PS50932">
    <property type="entry name" value="HTH_LACI_2"/>
    <property type="match status" value="1"/>
</dbReference>
<dbReference type="EMBL" id="CP001875">
    <property type="protein sequence ID" value="ADD75169.1"/>
    <property type="molecule type" value="Genomic_DNA"/>
</dbReference>
<dbReference type="PANTHER" id="PTHR30146:SF145">
    <property type="entry name" value="RIBOSE OPERON REPRESSOR"/>
    <property type="match status" value="1"/>
</dbReference>
<keyword evidence="8" id="KW-1185">Reference proteome</keyword>
<dbReference type="KEGG" id="pam:PANA_0002"/>
<evidence type="ECO:0000256" key="2">
    <source>
        <dbReference type="ARBA" id="ARBA00023015"/>
    </source>
</evidence>
<keyword evidence="4" id="KW-0804">Transcription</keyword>
<dbReference type="Pfam" id="PF00356">
    <property type="entry name" value="LacI"/>
    <property type="match status" value="1"/>
</dbReference>
<dbReference type="GO" id="GO:0003700">
    <property type="term" value="F:DNA-binding transcription factor activity"/>
    <property type="evidence" value="ECO:0007669"/>
    <property type="project" value="TreeGrafter"/>
</dbReference>
<dbReference type="NCBIfam" id="NF007743">
    <property type="entry name" value="PRK10423.1"/>
    <property type="match status" value="1"/>
</dbReference>
<keyword evidence="3" id="KW-0238">DNA-binding</keyword>
<sequence length="352" mass="38881">MRSLLYRGVRKSTTFYSSRVKRLATMKDVARLAGVSTSTVSHVINKNRFVSDGVREKIEQAIRELNYAPSALARSLKLNQTNTIGMLLTASSNPFYAEVVRGVEDSCYERGYSLILCNTAGDEARMNRSLETLLQKRVDGLLIMCTESHLPSAEILNRYPSIPTVMMDWAPFEGHGDIIQDNALLGGELATQHLIDSGYSRIACISGPLDKTPARMRLEGYYQAMQKSGLHVPPEYVVSGDFEFSGGYNAMFELLALETPPHAVFTSNDAMAVGVYHALHQAGLQIPQDMAVMGYDDIELARYMSPPLSTIHQPKDELGELAIDTLIHRLSNPDVSQQTLVLTPELVPRGSV</sequence>
<protein>
    <recommendedName>
        <fullName evidence="5">Ribose operon repressor</fullName>
    </recommendedName>
</protein>
<dbReference type="PROSITE" id="PS00356">
    <property type="entry name" value="HTH_LACI_1"/>
    <property type="match status" value="1"/>
</dbReference>
<dbReference type="Gene3D" id="1.10.260.40">
    <property type="entry name" value="lambda repressor-like DNA-binding domains"/>
    <property type="match status" value="1"/>
</dbReference>
<dbReference type="SUPFAM" id="SSF53822">
    <property type="entry name" value="Periplasmic binding protein-like I"/>
    <property type="match status" value="1"/>
</dbReference>